<protein>
    <recommendedName>
        <fullName evidence="4">Toxin ETX/toxin MTX2</fullName>
    </recommendedName>
</protein>
<feature type="chain" id="PRO_5012146272" description="Toxin ETX/toxin MTX2" evidence="1">
    <location>
        <begin position="28"/>
        <end position="223"/>
    </location>
</feature>
<dbReference type="AlphaFoldDB" id="A0A1X7KRB4"/>
<keyword evidence="3" id="KW-1185">Reference proteome</keyword>
<feature type="signal peptide" evidence="1">
    <location>
        <begin position="1"/>
        <end position="27"/>
    </location>
</feature>
<sequence length="223" mass="24908">MKKCNMLKKGLLIAFIASSITAVPVSAAPSESFIPQTSGSLDVLNINENVVESEVMTFDEMAAHMAENENISLTEAEKILLGNRNQNSISSSEVSPLAATYRTYTTTLTVATFYKPTLNFYCETSEWGNYRGIVKVLNTTMNRQYLGTSKHFGGTIFVHLESANKIHWIVEGDFYDNGTTTYTLGAEFPLKAGFAGNVNFSISHSENHYKYFYDTGDYMLYRE</sequence>
<accession>A0A1X7KRB4</accession>
<organism evidence="2 3">
    <name type="scientific">Paenibacillus aquistagni</name>
    <dbReference type="NCBI Taxonomy" id="1852522"/>
    <lineage>
        <taxon>Bacteria</taxon>
        <taxon>Bacillati</taxon>
        <taxon>Bacillota</taxon>
        <taxon>Bacilli</taxon>
        <taxon>Bacillales</taxon>
        <taxon>Paenibacillaceae</taxon>
        <taxon>Paenibacillus</taxon>
    </lineage>
</organism>
<keyword evidence="1" id="KW-0732">Signal</keyword>
<reference evidence="2 3" key="1">
    <citation type="submission" date="2017-04" db="EMBL/GenBank/DDBJ databases">
        <authorList>
            <person name="Afonso C.L."/>
            <person name="Miller P.J."/>
            <person name="Scott M.A."/>
            <person name="Spackman E."/>
            <person name="Goraichik I."/>
            <person name="Dimitrov K.M."/>
            <person name="Suarez D.L."/>
            <person name="Swayne D.E."/>
        </authorList>
    </citation>
    <scope>NUCLEOTIDE SEQUENCE [LARGE SCALE GENOMIC DNA]</scope>
    <source>
        <strain evidence="2 3">11</strain>
    </source>
</reference>
<evidence type="ECO:0000313" key="3">
    <source>
        <dbReference type="Proteomes" id="UP000193834"/>
    </source>
</evidence>
<proteinExistence type="predicted"/>
<evidence type="ECO:0000313" key="2">
    <source>
        <dbReference type="EMBL" id="SMG44088.1"/>
    </source>
</evidence>
<dbReference type="Proteomes" id="UP000193834">
    <property type="component" value="Unassembled WGS sequence"/>
</dbReference>
<dbReference type="EMBL" id="FXAZ01000003">
    <property type="protein sequence ID" value="SMG44088.1"/>
    <property type="molecule type" value="Genomic_DNA"/>
</dbReference>
<name>A0A1X7KRB4_9BACL</name>
<gene>
    <name evidence="2" type="ORF">SAMN06295960_2618</name>
</gene>
<evidence type="ECO:0008006" key="4">
    <source>
        <dbReference type="Google" id="ProtNLM"/>
    </source>
</evidence>
<evidence type="ECO:0000256" key="1">
    <source>
        <dbReference type="SAM" id="SignalP"/>
    </source>
</evidence>
<dbReference type="RefSeq" id="WP_085494795.1">
    <property type="nucleotide sequence ID" value="NZ_FXAZ01000003.1"/>
</dbReference>
<dbReference type="OrthoDB" id="2680625at2"/>